<organism evidence="1 2">
    <name type="scientific">Amphibacillus marinus</name>
    <dbReference type="NCBI Taxonomy" id="872970"/>
    <lineage>
        <taxon>Bacteria</taxon>
        <taxon>Bacillati</taxon>
        <taxon>Bacillota</taxon>
        <taxon>Bacilli</taxon>
        <taxon>Bacillales</taxon>
        <taxon>Bacillaceae</taxon>
        <taxon>Amphibacillus</taxon>
    </lineage>
</organism>
<evidence type="ECO:0000313" key="2">
    <source>
        <dbReference type="Proteomes" id="UP000199300"/>
    </source>
</evidence>
<dbReference type="AlphaFoldDB" id="A0A1H8IV98"/>
<keyword evidence="2" id="KW-1185">Reference proteome</keyword>
<proteinExistence type="predicted"/>
<dbReference type="STRING" id="872970.SAMN04488134_101724"/>
<evidence type="ECO:0000313" key="1">
    <source>
        <dbReference type="EMBL" id="SEN71877.1"/>
    </source>
</evidence>
<dbReference type="EMBL" id="FODJ01000001">
    <property type="protein sequence ID" value="SEN71877.1"/>
    <property type="molecule type" value="Genomic_DNA"/>
</dbReference>
<sequence length="82" mass="9437">MTISFEMAPKGETCRLVATSKHAENVHLTILHREQGFLYFDLAELTDQSDDIQAYIHDIESNILAGRYQMELVEMNDEEICC</sequence>
<protein>
    <submittedName>
        <fullName evidence="1">Uncharacterized protein</fullName>
    </submittedName>
</protein>
<reference evidence="1 2" key="1">
    <citation type="submission" date="2016-10" db="EMBL/GenBank/DDBJ databases">
        <authorList>
            <person name="de Groot N.N."/>
        </authorList>
    </citation>
    <scope>NUCLEOTIDE SEQUENCE [LARGE SCALE GENOMIC DNA]</scope>
    <source>
        <strain evidence="1 2">CGMCC 1.10434</strain>
    </source>
</reference>
<accession>A0A1H8IV98</accession>
<gene>
    <name evidence="1" type="ORF">SAMN04488134_101724</name>
</gene>
<dbReference type="RefSeq" id="WP_091494880.1">
    <property type="nucleotide sequence ID" value="NZ_FODJ01000001.1"/>
</dbReference>
<name>A0A1H8IV98_9BACI</name>
<dbReference type="Proteomes" id="UP000199300">
    <property type="component" value="Unassembled WGS sequence"/>
</dbReference>
<dbReference type="OrthoDB" id="2971891at2"/>